<name>A0ACC0LG87_RHOML</name>
<sequence>MGYWRNEKEGFASDDIWRYVGKLTDAQRSMLDDRFKWKVILGDESQVILALDSHISTFTSEPKSHVIIVKDVDGGDSKAIVGIKTKYTSFNLYLSPDVILDPLLSFRKELKGINLELDLSHVVVCSSLSFLFAQFTKKRDVKVSVNDIVIKAVANALRNVPEANAKTFFELFNHCSISVSIGMLLSFVTFFFAHLPSPLAVFQILMVENVNAAYWVTAKGEVVLVDSVDVSVTVATEKVNELATKARSGKLTSNEFQGGTFSITNLGMFPVDNFCAIINPPQTCILAVGKGNEVVEPVVGSDGTERPSVVTKMSLTLSADIVFFMAKLEVNKT</sequence>
<evidence type="ECO:0000313" key="1">
    <source>
        <dbReference type="EMBL" id="KAI8527763.1"/>
    </source>
</evidence>
<protein>
    <submittedName>
        <fullName evidence="1">Uncharacterized protein</fullName>
    </submittedName>
</protein>
<evidence type="ECO:0000313" key="2">
    <source>
        <dbReference type="Proteomes" id="UP001062846"/>
    </source>
</evidence>
<accession>A0ACC0LG87</accession>
<keyword evidence="2" id="KW-1185">Reference proteome</keyword>
<dbReference type="EMBL" id="CM046399">
    <property type="protein sequence ID" value="KAI8527763.1"/>
    <property type="molecule type" value="Genomic_DNA"/>
</dbReference>
<reference evidence="1" key="1">
    <citation type="submission" date="2022-02" db="EMBL/GenBank/DDBJ databases">
        <title>Plant Genome Project.</title>
        <authorList>
            <person name="Zhang R.-G."/>
        </authorList>
    </citation>
    <scope>NUCLEOTIDE SEQUENCE</scope>
    <source>
        <strain evidence="1">AT1</strain>
    </source>
</reference>
<proteinExistence type="predicted"/>
<gene>
    <name evidence="1" type="ORF">RHMOL_Rhmol12G0099800</name>
</gene>
<comment type="caution">
    <text evidence="1">The sequence shown here is derived from an EMBL/GenBank/DDBJ whole genome shotgun (WGS) entry which is preliminary data.</text>
</comment>
<dbReference type="Proteomes" id="UP001062846">
    <property type="component" value="Chromosome 12"/>
</dbReference>
<organism evidence="1 2">
    <name type="scientific">Rhododendron molle</name>
    <name type="common">Chinese azalea</name>
    <name type="synonym">Azalea mollis</name>
    <dbReference type="NCBI Taxonomy" id="49168"/>
    <lineage>
        <taxon>Eukaryota</taxon>
        <taxon>Viridiplantae</taxon>
        <taxon>Streptophyta</taxon>
        <taxon>Embryophyta</taxon>
        <taxon>Tracheophyta</taxon>
        <taxon>Spermatophyta</taxon>
        <taxon>Magnoliopsida</taxon>
        <taxon>eudicotyledons</taxon>
        <taxon>Gunneridae</taxon>
        <taxon>Pentapetalae</taxon>
        <taxon>asterids</taxon>
        <taxon>Ericales</taxon>
        <taxon>Ericaceae</taxon>
        <taxon>Ericoideae</taxon>
        <taxon>Rhodoreae</taxon>
        <taxon>Rhododendron</taxon>
    </lineage>
</organism>